<feature type="signal peptide" evidence="2">
    <location>
        <begin position="1"/>
        <end position="29"/>
    </location>
</feature>
<dbReference type="OrthoDB" id="405992at2759"/>
<evidence type="ECO:0000313" key="3">
    <source>
        <dbReference type="EMBL" id="OLP77745.1"/>
    </source>
</evidence>
<keyword evidence="1" id="KW-0472">Membrane</keyword>
<dbReference type="OMA" id="CATINPH"/>
<accession>A0A1Q9C4C0</accession>
<comment type="caution">
    <text evidence="3">The sequence shown here is derived from an EMBL/GenBank/DDBJ whole genome shotgun (WGS) entry which is preliminary data.</text>
</comment>
<evidence type="ECO:0000313" key="4">
    <source>
        <dbReference type="Proteomes" id="UP000186817"/>
    </source>
</evidence>
<name>A0A1Q9C4C0_SYMMI</name>
<keyword evidence="4" id="KW-1185">Reference proteome</keyword>
<gene>
    <name evidence="3" type="ORF">AK812_SmicGene42160</name>
</gene>
<reference evidence="3 4" key="1">
    <citation type="submission" date="2016-02" db="EMBL/GenBank/DDBJ databases">
        <title>Genome analysis of coral dinoflagellate symbionts highlights evolutionary adaptations to a symbiotic lifestyle.</title>
        <authorList>
            <person name="Aranda M."/>
            <person name="Li Y."/>
            <person name="Liew Y.J."/>
            <person name="Baumgarten S."/>
            <person name="Simakov O."/>
            <person name="Wilson M."/>
            <person name="Piel J."/>
            <person name="Ashoor H."/>
            <person name="Bougouffa S."/>
            <person name="Bajic V.B."/>
            <person name="Ryu T."/>
            <person name="Ravasi T."/>
            <person name="Bayer T."/>
            <person name="Micklem G."/>
            <person name="Kim H."/>
            <person name="Bhak J."/>
            <person name="Lajeunesse T.C."/>
            <person name="Voolstra C.R."/>
        </authorList>
    </citation>
    <scope>NUCLEOTIDE SEQUENCE [LARGE SCALE GENOMIC DNA]</scope>
    <source>
        <strain evidence="3 4">CCMP2467</strain>
    </source>
</reference>
<evidence type="ECO:0000256" key="1">
    <source>
        <dbReference type="SAM" id="Phobius"/>
    </source>
</evidence>
<organism evidence="3 4">
    <name type="scientific">Symbiodinium microadriaticum</name>
    <name type="common">Dinoflagellate</name>
    <name type="synonym">Zooxanthella microadriatica</name>
    <dbReference type="NCBI Taxonomy" id="2951"/>
    <lineage>
        <taxon>Eukaryota</taxon>
        <taxon>Sar</taxon>
        <taxon>Alveolata</taxon>
        <taxon>Dinophyceae</taxon>
        <taxon>Suessiales</taxon>
        <taxon>Symbiodiniaceae</taxon>
        <taxon>Symbiodinium</taxon>
    </lineage>
</organism>
<keyword evidence="1" id="KW-1133">Transmembrane helix</keyword>
<feature type="transmembrane region" description="Helical" evidence="1">
    <location>
        <begin position="343"/>
        <end position="362"/>
    </location>
</feature>
<feature type="transmembrane region" description="Helical" evidence="1">
    <location>
        <begin position="280"/>
        <end position="300"/>
    </location>
</feature>
<evidence type="ECO:0000256" key="2">
    <source>
        <dbReference type="SAM" id="SignalP"/>
    </source>
</evidence>
<keyword evidence="2" id="KW-0732">Signal</keyword>
<proteinExistence type="predicted"/>
<dbReference type="Proteomes" id="UP000186817">
    <property type="component" value="Unassembled WGS sequence"/>
</dbReference>
<protein>
    <submittedName>
        <fullName evidence="3">Uncharacterized protein</fullName>
    </submittedName>
</protein>
<keyword evidence="1" id="KW-0812">Transmembrane</keyword>
<feature type="chain" id="PRO_5012615794" evidence="2">
    <location>
        <begin position="30"/>
        <end position="547"/>
    </location>
</feature>
<dbReference type="EMBL" id="LSRX01001719">
    <property type="protein sequence ID" value="OLP77745.1"/>
    <property type="molecule type" value="Genomic_DNA"/>
</dbReference>
<sequence length="547" mass="60572">MANAPASFFMVAKLLVLLLQPLLVRSADGCNPELLRRESGKYFRLLEDDERRTTCSEITGGQCPIAVPVLGNPCLVSCVASEADCATINPHTAGVNPSEDPQLCTTCDITACRFCSFEHGAAACHSCFDGFELIEHADGTQECIVFGQTAIVYIAYILMTVILAAVLLVLAGTCYVAAAQHMQRSWSSPARDLMAGLLTGTSAGVPISSDDIEPAKAKSHNEKAIAHGLLTSLEASIKFNALRRAATRSGQKDLKRMIEATLDTADDLGVGLQLFYNTQIFLIAFSLLGFGVAFFFLRILTSGATLTELMEEAAVCPTSLAQLRSFEEQVISRETLRAERGQVMGVVLWFCGVWLSWGFHYYQKLYMRKYDAQHQTSDDYTLMLEDVPREVTSERALQERLEAELNIQGGIYGVCILYDLLHVPAEIQERIEAMLEHIIEWDDMCNGWAKQDFSVSKDQLKLELEKDAADFQNILREHLRCCGRAYIIFSTQAKLLHIMSEHVGDSIQMLLLDPVLWGIHQASLEGPTSSWLHYVIAVLSLNVKPTL</sequence>
<feature type="transmembrane region" description="Helical" evidence="1">
    <location>
        <begin position="153"/>
        <end position="178"/>
    </location>
</feature>
<dbReference type="AlphaFoldDB" id="A0A1Q9C4C0"/>